<keyword evidence="1" id="KW-0812">Transmembrane</keyword>
<proteinExistence type="predicted"/>
<feature type="transmembrane region" description="Helical" evidence="1">
    <location>
        <begin position="136"/>
        <end position="161"/>
    </location>
</feature>
<feature type="transmembrane region" description="Helical" evidence="1">
    <location>
        <begin position="93"/>
        <end position="111"/>
    </location>
</feature>
<dbReference type="OrthoDB" id="9805314at2"/>
<dbReference type="PANTHER" id="PTHR30060">
    <property type="entry name" value="INNER MEMBRANE PROTEIN"/>
    <property type="match status" value="1"/>
</dbReference>
<gene>
    <name evidence="2" type="ORF">DYU05_11220</name>
</gene>
<dbReference type="GO" id="GO:0005886">
    <property type="term" value="C:plasma membrane"/>
    <property type="evidence" value="ECO:0007669"/>
    <property type="project" value="TreeGrafter"/>
</dbReference>
<name>A0A3E2NNZ9_9SPHI</name>
<dbReference type="Proteomes" id="UP000260823">
    <property type="component" value="Unassembled WGS sequence"/>
</dbReference>
<keyword evidence="1" id="KW-1133">Transmembrane helix</keyword>
<feature type="transmembrane region" description="Helical" evidence="1">
    <location>
        <begin position="167"/>
        <end position="187"/>
    </location>
</feature>
<dbReference type="AlphaFoldDB" id="A0A3E2NNZ9"/>
<evidence type="ECO:0000313" key="2">
    <source>
        <dbReference type="EMBL" id="RFZ82736.1"/>
    </source>
</evidence>
<organism evidence="2 3">
    <name type="scientific">Mucilaginibacter terrenus</name>
    <dbReference type="NCBI Taxonomy" id="2482727"/>
    <lineage>
        <taxon>Bacteria</taxon>
        <taxon>Pseudomonadati</taxon>
        <taxon>Bacteroidota</taxon>
        <taxon>Sphingobacteriia</taxon>
        <taxon>Sphingobacteriales</taxon>
        <taxon>Sphingobacteriaceae</taxon>
        <taxon>Mucilaginibacter</taxon>
    </lineage>
</organism>
<protein>
    <submittedName>
        <fullName evidence="2">TerC family protein</fullName>
    </submittedName>
</protein>
<keyword evidence="3" id="KW-1185">Reference proteome</keyword>
<keyword evidence="1" id="KW-0472">Membrane</keyword>
<accession>A0A3E2NNZ9</accession>
<dbReference type="EMBL" id="QWDE01000002">
    <property type="protein sequence ID" value="RFZ82736.1"/>
    <property type="molecule type" value="Genomic_DNA"/>
</dbReference>
<dbReference type="InterPro" id="IPR005496">
    <property type="entry name" value="Integral_membrane_TerC"/>
</dbReference>
<comment type="caution">
    <text evidence="2">The sequence shown here is derived from an EMBL/GenBank/DDBJ whole genome shotgun (WGS) entry which is preliminary data.</text>
</comment>
<feature type="transmembrane region" description="Helical" evidence="1">
    <location>
        <begin position="55"/>
        <end position="73"/>
    </location>
</feature>
<feature type="transmembrane region" description="Helical" evidence="1">
    <location>
        <begin position="223"/>
        <end position="240"/>
    </location>
</feature>
<feature type="transmembrane region" description="Helical" evidence="1">
    <location>
        <begin position="12"/>
        <end position="34"/>
    </location>
</feature>
<sequence>MEIFTDPETWVSLVTLTVLEIVLGIDNVIFISILSDKLPREQQSKGRRVGMGMAMITRILLLLSISWVMTLTKPLFNLSGIIGATDPDWVEKLAISGRDLILLIGGLFLIYKSTAEIHHKIEGEEEDTGTAKVHSFWGVIFQIMLLDIVFSLDSVITAVGMAQHVEVMIAAVVVAVGIMMWASNSVANFVNKHPTVKMLALSFLLLIGVSLLAEAMEQHIPKGYIYFAMAFSILVELLNLKMRSKRAARSAQKGKKVPAAK</sequence>
<feature type="transmembrane region" description="Helical" evidence="1">
    <location>
        <begin position="199"/>
        <end position="217"/>
    </location>
</feature>
<reference evidence="2 3" key="1">
    <citation type="submission" date="2018-08" db="EMBL/GenBank/DDBJ databases">
        <title>Mucilaginibacter terrae sp. nov., isolated from manganese diggings.</title>
        <authorList>
            <person name="Huang Y."/>
            <person name="Zhou Z."/>
        </authorList>
    </citation>
    <scope>NUCLEOTIDE SEQUENCE [LARGE SCALE GENOMIC DNA]</scope>
    <source>
        <strain evidence="2 3">ZH6</strain>
    </source>
</reference>
<evidence type="ECO:0000313" key="3">
    <source>
        <dbReference type="Proteomes" id="UP000260823"/>
    </source>
</evidence>
<evidence type="ECO:0000256" key="1">
    <source>
        <dbReference type="SAM" id="Phobius"/>
    </source>
</evidence>
<dbReference type="PANTHER" id="PTHR30060:SF0">
    <property type="entry name" value="COILED-COIL PROTEIN (DUF2040)-RELATED"/>
    <property type="match status" value="1"/>
</dbReference>
<dbReference type="Pfam" id="PF03741">
    <property type="entry name" value="TerC"/>
    <property type="match status" value="1"/>
</dbReference>
<dbReference type="RefSeq" id="WP_117383139.1">
    <property type="nucleotide sequence ID" value="NZ_QWDE01000002.1"/>
</dbReference>